<evidence type="ECO:0000256" key="1">
    <source>
        <dbReference type="ARBA" id="ARBA00000085"/>
    </source>
</evidence>
<dbReference type="RefSeq" id="WP_261896676.1">
    <property type="nucleotide sequence ID" value="NZ_AP024896.1"/>
</dbReference>
<organism evidence="10 11">
    <name type="scientific">Vibrio porteresiae DSM 19223</name>
    <dbReference type="NCBI Taxonomy" id="1123496"/>
    <lineage>
        <taxon>Bacteria</taxon>
        <taxon>Pseudomonadati</taxon>
        <taxon>Pseudomonadota</taxon>
        <taxon>Gammaproteobacteria</taxon>
        <taxon>Vibrionales</taxon>
        <taxon>Vibrionaceae</taxon>
        <taxon>Vibrio</taxon>
    </lineage>
</organism>
<evidence type="ECO:0000259" key="9">
    <source>
        <dbReference type="PROSITE" id="PS50109"/>
    </source>
</evidence>
<dbReference type="Pfam" id="PF02518">
    <property type="entry name" value="HATPase_c"/>
    <property type="match status" value="1"/>
</dbReference>
<dbReference type="GO" id="GO:0005524">
    <property type="term" value="F:ATP binding"/>
    <property type="evidence" value="ECO:0007669"/>
    <property type="project" value="UniProtKB-KW"/>
</dbReference>
<keyword evidence="11" id="KW-1185">Reference proteome</keyword>
<dbReference type="InterPro" id="IPR003661">
    <property type="entry name" value="HisK_dim/P_dom"/>
</dbReference>
<keyword evidence="4" id="KW-0808">Transferase</keyword>
<keyword evidence="3" id="KW-0597">Phosphoprotein</keyword>
<evidence type="ECO:0000256" key="7">
    <source>
        <dbReference type="ARBA" id="ARBA00022840"/>
    </source>
</evidence>
<dbReference type="InterPro" id="IPR036890">
    <property type="entry name" value="HATPase_C_sf"/>
</dbReference>
<dbReference type="SUPFAM" id="SSF55874">
    <property type="entry name" value="ATPase domain of HSP90 chaperone/DNA topoisomerase II/histidine kinase"/>
    <property type="match status" value="1"/>
</dbReference>
<evidence type="ECO:0000313" key="11">
    <source>
        <dbReference type="Proteomes" id="UP001304071"/>
    </source>
</evidence>
<keyword evidence="8" id="KW-0902">Two-component regulatory system</keyword>
<dbReference type="EC" id="2.7.13.3" evidence="2"/>
<dbReference type="Proteomes" id="UP001304071">
    <property type="component" value="Chromosome 2"/>
</dbReference>
<evidence type="ECO:0000256" key="5">
    <source>
        <dbReference type="ARBA" id="ARBA00022741"/>
    </source>
</evidence>
<gene>
    <name evidence="10" type="ORF">R8Z52_17150</name>
</gene>
<dbReference type="SUPFAM" id="SSF47384">
    <property type="entry name" value="Homodimeric domain of signal transducing histidine kinase"/>
    <property type="match status" value="1"/>
</dbReference>
<evidence type="ECO:0000256" key="6">
    <source>
        <dbReference type="ARBA" id="ARBA00022777"/>
    </source>
</evidence>
<dbReference type="CDD" id="cd00082">
    <property type="entry name" value="HisKA"/>
    <property type="match status" value="1"/>
</dbReference>
<dbReference type="Gene3D" id="3.30.565.10">
    <property type="entry name" value="Histidine kinase-like ATPase, C-terminal domain"/>
    <property type="match status" value="1"/>
</dbReference>
<dbReference type="PRINTS" id="PR00344">
    <property type="entry name" value="BCTRLSENSOR"/>
</dbReference>
<evidence type="ECO:0000256" key="3">
    <source>
        <dbReference type="ARBA" id="ARBA00022553"/>
    </source>
</evidence>
<keyword evidence="6" id="KW-0418">Kinase</keyword>
<dbReference type="InterPro" id="IPR003594">
    <property type="entry name" value="HATPase_dom"/>
</dbReference>
<dbReference type="InterPro" id="IPR004358">
    <property type="entry name" value="Sig_transdc_His_kin-like_C"/>
</dbReference>
<dbReference type="Gene3D" id="1.10.287.130">
    <property type="match status" value="1"/>
</dbReference>
<evidence type="ECO:0000256" key="8">
    <source>
        <dbReference type="ARBA" id="ARBA00023012"/>
    </source>
</evidence>
<evidence type="ECO:0000256" key="4">
    <source>
        <dbReference type="ARBA" id="ARBA00022679"/>
    </source>
</evidence>
<keyword evidence="7 10" id="KW-0067">ATP-binding</keyword>
<proteinExistence type="predicted"/>
<dbReference type="PANTHER" id="PTHR43065:SF10">
    <property type="entry name" value="PEROXIDE STRESS-ACTIVATED HISTIDINE KINASE MAK3"/>
    <property type="match status" value="1"/>
</dbReference>
<dbReference type="InterPro" id="IPR036097">
    <property type="entry name" value="HisK_dim/P_sf"/>
</dbReference>
<dbReference type="PROSITE" id="PS50109">
    <property type="entry name" value="HIS_KIN"/>
    <property type="match status" value="1"/>
</dbReference>
<protein>
    <recommendedName>
        <fullName evidence="2">histidine kinase</fullName>
        <ecNumber evidence="2">2.7.13.3</ecNumber>
    </recommendedName>
</protein>
<feature type="domain" description="Histidine kinase" evidence="9">
    <location>
        <begin position="317"/>
        <end position="565"/>
    </location>
</feature>
<sequence length="570" mass="64181">MINFLLVSTQEDLQPLAHFQPYREVKLAKIKKWIRDNAYGLVLIDFATCGYEMTFDIIRYTRVMLRNPRIGLWLVCDQSDVFEVDNHTLWPDRIVRLHEIAHPSFSAAIQNELNRQFSSQQLLQEQQLNVALISKVNQFNRRDLVVQASLTEFVEALDIFCQSTQTYVVKPNKGQAIPKVFGLTENKEQLVALPASPDSLNSILDKIQNSDLPNIVFPDSAQTQTALVFPIMIFGERFCTVICLVDSHHADHLSVSRVKIIEEAASQLRISLESLEAQRRMKFHYSRLKKTLSELQKTKEHLVHSEKMATVGRLAAGIAHEINNPLSVALGNFTPLNHYVDSMLSLIKMHDDIIGSLHQQGTLPDADKLSKFKQDNDLQFMCDDLSAVIEDSKASLVRVKNIVADLSSFTSQSDNPFAPFSVYEACQDVIKLHHYSSGNKLKIDNLIPKDTQLQSDRSQVSQAINHILENAIEALEGQNDGHIEFTARQEPQGLTILIRDNGPGMSQEMIKHVFDPFFSTKGLKEGRGLGLSVTYHLLTKLNANISIESEIGQGTQVILQFTPSINPKSS</sequence>
<dbReference type="InterPro" id="IPR005467">
    <property type="entry name" value="His_kinase_dom"/>
</dbReference>
<evidence type="ECO:0000313" key="10">
    <source>
        <dbReference type="EMBL" id="WPC76256.1"/>
    </source>
</evidence>
<name>A0ABZ0QID2_9VIBR</name>
<dbReference type="SMART" id="SM00387">
    <property type="entry name" value="HATPase_c"/>
    <property type="match status" value="1"/>
</dbReference>
<evidence type="ECO:0000256" key="2">
    <source>
        <dbReference type="ARBA" id="ARBA00012438"/>
    </source>
</evidence>
<keyword evidence="5" id="KW-0547">Nucleotide-binding</keyword>
<comment type="catalytic activity">
    <reaction evidence="1">
        <text>ATP + protein L-histidine = ADP + protein N-phospho-L-histidine.</text>
        <dbReference type="EC" id="2.7.13.3"/>
    </reaction>
</comment>
<dbReference type="PANTHER" id="PTHR43065">
    <property type="entry name" value="SENSOR HISTIDINE KINASE"/>
    <property type="match status" value="1"/>
</dbReference>
<reference evidence="10 11" key="1">
    <citation type="submission" date="2023-11" db="EMBL/GenBank/DDBJ databases">
        <title>Plant-associative lifestyle of Vibrio porteresiae and its evolutionary dynamics.</title>
        <authorList>
            <person name="Rameshkumar N."/>
            <person name="Kirti K."/>
        </authorList>
    </citation>
    <scope>NUCLEOTIDE SEQUENCE [LARGE SCALE GENOMIC DNA]</scope>
    <source>
        <strain evidence="10 11">MSSRF30</strain>
    </source>
</reference>
<dbReference type="EMBL" id="CP138204">
    <property type="protein sequence ID" value="WPC76256.1"/>
    <property type="molecule type" value="Genomic_DNA"/>
</dbReference>
<accession>A0ABZ0QID2</accession>